<organism evidence="7 8">
    <name type="scientific">Loxostege sticticalis</name>
    <name type="common">Beet webworm moth</name>
    <dbReference type="NCBI Taxonomy" id="481309"/>
    <lineage>
        <taxon>Eukaryota</taxon>
        <taxon>Metazoa</taxon>
        <taxon>Ecdysozoa</taxon>
        <taxon>Arthropoda</taxon>
        <taxon>Hexapoda</taxon>
        <taxon>Insecta</taxon>
        <taxon>Pterygota</taxon>
        <taxon>Neoptera</taxon>
        <taxon>Endopterygota</taxon>
        <taxon>Lepidoptera</taxon>
        <taxon>Glossata</taxon>
        <taxon>Ditrysia</taxon>
        <taxon>Pyraloidea</taxon>
        <taxon>Crambidae</taxon>
        <taxon>Pyraustinae</taxon>
        <taxon>Loxostege</taxon>
    </lineage>
</organism>
<keyword evidence="3" id="KW-0805">Transcription regulation</keyword>
<accession>A0ABD0S4X9</accession>
<comment type="subunit">
    <text evidence="1">Self-associates forming complexes of several hundred monomers.</text>
</comment>
<evidence type="ECO:0000256" key="4">
    <source>
        <dbReference type="ARBA" id="ARBA00023163"/>
    </source>
</evidence>
<keyword evidence="4" id="KW-0804">Transcription</keyword>
<comment type="function">
    <text evidence="5">Involved in transvection phenomena (= synapsis-dependent gene expression), where the synaptic pairing of chromosomes carrying genes with which zeste interacts influences the expression of these genes. Zeste binds to DNA and stimulates transcription from a nearby promoter.</text>
</comment>
<dbReference type="EMBL" id="JBEDNZ010000030">
    <property type="protein sequence ID" value="KAL0808782.1"/>
    <property type="molecule type" value="Genomic_DNA"/>
</dbReference>
<reference evidence="7 8" key="1">
    <citation type="submission" date="2024-06" db="EMBL/GenBank/DDBJ databases">
        <title>A chromosome-level genome assembly of beet webworm, Loxostege sticticalis.</title>
        <authorList>
            <person name="Zhang Y."/>
        </authorList>
    </citation>
    <scope>NUCLEOTIDE SEQUENCE [LARGE SCALE GENOMIC DNA]</scope>
    <source>
        <strain evidence="7">AQ028</strain>
        <tissue evidence="7">Male pupae</tissue>
    </source>
</reference>
<proteinExistence type="predicted"/>
<comment type="caution">
    <text evidence="7">The sequence shown here is derived from an EMBL/GenBank/DDBJ whole genome shotgun (WGS) entry which is preliminary data.</text>
</comment>
<protein>
    <recommendedName>
        <fullName evidence="2">Regulatory protein zeste</fullName>
    </recommendedName>
</protein>
<feature type="domain" description="Myb/SANT-like DNA-binding" evidence="6">
    <location>
        <begin position="7"/>
        <end position="83"/>
    </location>
</feature>
<gene>
    <name evidence="7" type="ORF">ABMA28_012462</name>
</gene>
<dbReference type="Pfam" id="PF13873">
    <property type="entry name" value="Myb_DNA-bind_5"/>
    <property type="match status" value="1"/>
</dbReference>
<evidence type="ECO:0000259" key="6">
    <source>
        <dbReference type="Pfam" id="PF13873"/>
    </source>
</evidence>
<evidence type="ECO:0000256" key="2">
    <source>
        <dbReference type="ARBA" id="ARBA00016807"/>
    </source>
</evidence>
<dbReference type="InterPro" id="IPR028002">
    <property type="entry name" value="Myb_DNA-bind_5"/>
</dbReference>
<evidence type="ECO:0000256" key="5">
    <source>
        <dbReference type="ARBA" id="ARBA00025466"/>
    </source>
</evidence>
<dbReference type="PANTHER" id="PTHR23098">
    <property type="entry name" value="AGAP001331-PA-RELATED"/>
    <property type="match status" value="1"/>
</dbReference>
<evidence type="ECO:0000313" key="8">
    <source>
        <dbReference type="Proteomes" id="UP001549921"/>
    </source>
</evidence>
<dbReference type="AlphaFoldDB" id="A0ABD0S4X9"/>
<evidence type="ECO:0000256" key="1">
    <source>
        <dbReference type="ARBA" id="ARBA00011764"/>
    </source>
</evidence>
<evidence type="ECO:0000313" key="7">
    <source>
        <dbReference type="EMBL" id="KAL0808782.1"/>
    </source>
</evidence>
<evidence type="ECO:0000256" key="3">
    <source>
        <dbReference type="ARBA" id="ARBA00023015"/>
    </source>
</evidence>
<sequence length="245" mass="27589">MPAHRLVSEQQQQMLLTAMEADRDLALARVVPAAGPMAKQAASRKWEALASRLNAVGEGCTKSATSWKKHWLNLKYLTRKKVAEMGRHARGTGGGPPSKMRLTPVEERVLAILGEVSVHGHPEVRIPFSPQLEEADAAPEHDAPADAASTSESGTPTCLWVRYDLIIIIIKPYLFHCTPPSSVPEPRFQADVPQWAIRMEERHLEFEERSARALEDINRTQHEIRDLLRTLLEVVQERLPRFDLF</sequence>
<name>A0ABD0S4X9_LOXSC</name>
<dbReference type="PANTHER" id="PTHR23098:SF16">
    <property type="entry name" value="REGULATORY PROTEIN ZESTE"/>
    <property type="match status" value="1"/>
</dbReference>
<dbReference type="Proteomes" id="UP001549921">
    <property type="component" value="Unassembled WGS sequence"/>
</dbReference>